<keyword evidence="4" id="KW-1185">Reference proteome</keyword>
<evidence type="ECO:0000256" key="2">
    <source>
        <dbReference type="ARBA" id="ARBA00023235"/>
    </source>
</evidence>
<evidence type="ECO:0008006" key="5">
    <source>
        <dbReference type="Google" id="ProtNLM"/>
    </source>
</evidence>
<dbReference type="Proteomes" id="UP000016922">
    <property type="component" value="Unassembled WGS sequence"/>
</dbReference>
<dbReference type="GO" id="GO:0016853">
    <property type="term" value="F:isomerase activity"/>
    <property type="evidence" value="ECO:0007669"/>
    <property type="project" value="UniProtKB-KW"/>
</dbReference>
<dbReference type="GeneID" id="19465926"/>
<reference evidence="3 4" key="1">
    <citation type="journal article" date="2013" name="BMC Genomics">
        <title>Genomics-driven discovery of the pneumocandin biosynthetic gene cluster in the fungus Glarea lozoyensis.</title>
        <authorList>
            <person name="Chen L."/>
            <person name="Yue Q."/>
            <person name="Zhang X."/>
            <person name="Xiang M."/>
            <person name="Wang C."/>
            <person name="Li S."/>
            <person name="Che Y."/>
            <person name="Ortiz-Lopez F.J."/>
            <person name="Bills G.F."/>
            <person name="Liu X."/>
            <person name="An Z."/>
        </authorList>
    </citation>
    <scope>NUCLEOTIDE SEQUENCE [LARGE SCALE GENOMIC DNA]</scope>
    <source>
        <strain evidence="4">ATCC 20868 / MF5171</strain>
    </source>
</reference>
<dbReference type="InterPro" id="IPR007400">
    <property type="entry name" value="PrpF-like"/>
</dbReference>
<dbReference type="OMA" id="MQRIPCV"/>
<keyword evidence="2" id="KW-0413">Isomerase</keyword>
<dbReference type="Pfam" id="PF04303">
    <property type="entry name" value="PrpF"/>
    <property type="match status" value="1"/>
</dbReference>
<dbReference type="PANTHER" id="PTHR43709">
    <property type="entry name" value="ACONITATE ISOMERASE-RELATED"/>
    <property type="match status" value="1"/>
</dbReference>
<dbReference type="eggNOG" id="ENOG502QSUX">
    <property type="taxonomic scope" value="Eukaryota"/>
</dbReference>
<dbReference type="AlphaFoldDB" id="S3D7Z2"/>
<evidence type="ECO:0000313" key="4">
    <source>
        <dbReference type="Proteomes" id="UP000016922"/>
    </source>
</evidence>
<comment type="similarity">
    <text evidence="1">Belongs to the PrpF family.</text>
</comment>
<dbReference type="KEGG" id="glz:GLAREA_06873"/>
<accession>S3D7Z2</accession>
<gene>
    <name evidence="3" type="ORF">GLAREA_06873</name>
</gene>
<dbReference type="Gene3D" id="3.10.310.10">
    <property type="entry name" value="Diaminopimelate Epimerase, Chain A, domain 1"/>
    <property type="match status" value="2"/>
</dbReference>
<proteinExistence type="inferred from homology"/>
<dbReference type="RefSeq" id="XP_008079012.1">
    <property type="nucleotide sequence ID" value="XM_008080821.1"/>
</dbReference>
<evidence type="ECO:0000256" key="1">
    <source>
        <dbReference type="ARBA" id="ARBA00007673"/>
    </source>
</evidence>
<name>S3D7Z2_GLAL2</name>
<dbReference type="HOGENOM" id="CLU_026443_0_1_1"/>
<organism evidence="3 4">
    <name type="scientific">Glarea lozoyensis (strain ATCC 20868 / MF5171)</name>
    <dbReference type="NCBI Taxonomy" id="1116229"/>
    <lineage>
        <taxon>Eukaryota</taxon>
        <taxon>Fungi</taxon>
        <taxon>Dikarya</taxon>
        <taxon>Ascomycota</taxon>
        <taxon>Pezizomycotina</taxon>
        <taxon>Leotiomycetes</taxon>
        <taxon>Helotiales</taxon>
        <taxon>Helotiaceae</taxon>
        <taxon>Glarea</taxon>
    </lineage>
</organism>
<dbReference type="EMBL" id="KE145357">
    <property type="protein sequence ID" value="EPE33860.1"/>
    <property type="molecule type" value="Genomic_DNA"/>
</dbReference>
<sequence length="413" mass="44068">MAVPSVSRTRHRVRHQLPAVMMRSGTSKGLFLHRKDLPRDQEEWAKVLLSVMGSRYGDKKQIDGIGGATSTTSKVAVVSKSEREDADVDYTFAQVAVGQEKVDFSGNCGNMASGVGPFALDEGLVKVLPGQTEVDIRIYNTNTRKLLIENVQVDDEGHFWEFGDCHIGGVKAAGSEIKVQFVKPAGSMTGELFPTGERSETLAIGNVPPLENMCVQVTLIDAANPFVFVDSRSLPLSYHTEGPAASSSLALVEAIRCAGAVKMGLATDPISAGLIGGTPKIAVVSAPPFDLTGAGPDIKVQSFSMGKPHPTLQLTGAVCLASAISTPGTIPHQLSKLDTVLTPATTPPYEQELHESFFSPEESLFEDKKVKIQHASGNIDAVVRKDILGANVESVSLSRTARRIFSGNVLFDI</sequence>
<dbReference type="PANTHER" id="PTHR43709:SF2">
    <property type="entry name" value="DUF453 DOMAIN PROTEIN (AFU_ORTHOLOGUE AFUA_6G00360)"/>
    <property type="match status" value="1"/>
</dbReference>
<dbReference type="OrthoDB" id="10267539at2759"/>
<protein>
    <recommendedName>
        <fullName evidence="5">Isomerase YraM</fullName>
    </recommendedName>
</protein>
<evidence type="ECO:0000313" key="3">
    <source>
        <dbReference type="EMBL" id="EPE33860.1"/>
    </source>
</evidence>
<dbReference type="SUPFAM" id="SSF54506">
    <property type="entry name" value="Diaminopimelate epimerase-like"/>
    <property type="match status" value="2"/>
</dbReference>